<feature type="region of interest" description="Disordered" evidence="1">
    <location>
        <begin position="51"/>
        <end position="96"/>
    </location>
</feature>
<reference evidence="3 5" key="1">
    <citation type="submission" date="2015-12" db="EMBL/GenBank/DDBJ databases">
        <title>Update maize B73 reference genome by single molecule sequencing technologies.</title>
        <authorList>
            <consortium name="Maize Genome Sequencing Project"/>
            <person name="Ware D."/>
        </authorList>
    </citation>
    <scope>NUCLEOTIDE SEQUENCE [LARGE SCALE GENOMIC DNA]</scope>
    <source>
        <strain evidence="5">cv. B73</strain>
        <tissue evidence="3">Seedling</tissue>
    </source>
</reference>
<sequence length="96" mass="10517">MERRSSSGAGSCLGLLAVAVVSTSVILVSYRLHRRLEADLRVMILGEGDGAADQGRRRTKKNKKVRFAADVAEPSSSREEYRRRRASTAAAVTRAR</sequence>
<dbReference type="Proteomes" id="UP000007305">
    <property type="component" value="Chromosome 1"/>
</dbReference>
<dbReference type="AlphaFoldDB" id="A0A1D6KGJ6"/>
<reference evidence="4" key="3">
    <citation type="submission" date="2021-05" db="UniProtKB">
        <authorList>
            <consortium name="EnsemblPlants"/>
        </authorList>
    </citation>
    <scope>IDENTIFICATION</scope>
    <source>
        <strain evidence="4">cv. B73</strain>
    </source>
</reference>
<keyword evidence="5" id="KW-1185">Reference proteome</keyword>
<evidence type="ECO:0000256" key="1">
    <source>
        <dbReference type="SAM" id="MobiDB-lite"/>
    </source>
</evidence>
<dbReference type="GeneID" id="103640624"/>
<dbReference type="PANTHER" id="PTHR33564:SF8">
    <property type="entry name" value="TRANSMEMBRANE PROTEIN"/>
    <property type="match status" value="1"/>
</dbReference>
<keyword evidence="2" id="KW-0812">Transmembrane</keyword>
<accession>A0A1D6KGJ6</accession>
<evidence type="ECO:0000313" key="5">
    <source>
        <dbReference type="Proteomes" id="UP000007305"/>
    </source>
</evidence>
<keyword evidence="2" id="KW-0472">Membrane</keyword>
<protein>
    <submittedName>
        <fullName evidence="3 4">Uncharacterized protein</fullName>
    </submittedName>
</protein>
<dbReference type="eggNOG" id="ENOG502SAB9">
    <property type="taxonomic scope" value="Eukaryota"/>
</dbReference>
<proteinExistence type="predicted"/>
<dbReference type="EnsemblPlants" id="Zm00001eb032150_T001">
    <property type="protein sequence ID" value="Zm00001eb032150_P001"/>
    <property type="gene ID" value="Zm00001eb032150"/>
</dbReference>
<keyword evidence="2" id="KW-1133">Transmembrane helix</keyword>
<organism evidence="3">
    <name type="scientific">Zea mays</name>
    <name type="common">Maize</name>
    <dbReference type="NCBI Taxonomy" id="4577"/>
    <lineage>
        <taxon>Eukaryota</taxon>
        <taxon>Viridiplantae</taxon>
        <taxon>Streptophyta</taxon>
        <taxon>Embryophyta</taxon>
        <taxon>Tracheophyta</taxon>
        <taxon>Spermatophyta</taxon>
        <taxon>Magnoliopsida</taxon>
        <taxon>Liliopsida</taxon>
        <taxon>Poales</taxon>
        <taxon>Poaceae</taxon>
        <taxon>PACMAD clade</taxon>
        <taxon>Panicoideae</taxon>
        <taxon>Andropogonodae</taxon>
        <taxon>Andropogoneae</taxon>
        <taxon>Tripsacinae</taxon>
        <taxon>Zea</taxon>
    </lineage>
</organism>
<dbReference type="Gramene" id="Zm00001eb032150_T001">
    <property type="protein sequence ID" value="Zm00001eb032150_P001"/>
    <property type="gene ID" value="Zm00001eb032150"/>
</dbReference>
<dbReference type="EMBL" id="CM007647">
    <property type="protein sequence ID" value="ONM02198.1"/>
    <property type="molecule type" value="Genomic_DNA"/>
</dbReference>
<dbReference type="PANTHER" id="PTHR33564">
    <property type="entry name" value="TRANSMEMBRANE PROTEIN"/>
    <property type="match status" value="1"/>
</dbReference>
<evidence type="ECO:0000256" key="2">
    <source>
        <dbReference type="SAM" id="Phobius"/>
    </source>
</evidence>
<dbReference type="OrthoDB" id="661805at2759"/>
<dbReference type="OMA" id="YMDKLEP"/>
<dbReference type="PaxDb" id="4577-GRMZM2G479539_P01"/>
<evidence type="ECO:0000313" key="4">
    <source>
        <dbReference type="EnsemblPlants" id="Zm00001eb032150_P001"/>
    </source>
</evidence>
<evidence type="ECO:0000313" key="3">
    <source>
        <dbReference type="EMBL" id="ONM02198.1"/>
    </source>
</evidence>
<reference evidence="4" key="2">
    <citation type="submission" date="2019-07" db="EMBL/GenBank/DDBJ databases">
        <authorList>
            <person name="Seetharam A."/>
            <person name="Woodhouse M."/>
            <person name="Cannon E."/>
        </authorList>
    </citation>
    <scope>NUCLEOTIDE SEQUENCE [LARGE SCALE GENOMIC DNA]</scope>
    <source>
        <strain evidence="4">cv. B73</strain>
    </source>
</reference>
<feature type="compositionally biased region" description="Basic residues" evidence="1">
    <location>
        <begin position="57"/>
        <end position="66"/>
    </location>
</feature>
<gene>
    <name evidence="4" type="primary">LOC103640624</name>
    <name evidence="3" type="ORF">ZEAMMB73_Zm00001d031114</name>
</gene>
<name>A0A1D6KGJ6_MAIZE</name>
<feature type="compositionally biased region" description="Low complexity" evidence="1">
    <location>
        <begin position="87"/>
        <end position="96"/>
    </location>
</feature>
<feature type="transmembrane region" description="Helical" evidence="2">
    <location>
        <begin position="12"/>
        <end position="32"/>
    </location>
</feature>
<dbReference type="KEGG" id="zma:103640624"/>
<dbReference type="RefSeq" id="NP_001310497.1">
    <property type="nucleotide sequence ID" value="NM_001323568.1"/>
</dbReference>